<dbReference type="OrthoDB" id="1118734at2"/>
<dbReference type="InterPro" id="IPR019619">
    <property type="entry name" value="DUF2490"/>
</dbReference>
<dbReference type="EMBL" id="NQXA01000003">
    <property type="protein sequence ID" value="PHQ29904.1"/>
    <property type="molecule type" value="Genomic_DNA"/>
</dbReference>
<dbReference type="Pfam" id="PF10677">
    <property type="entry name" value="DUF2490"/>
    <property type="match status" value="1"/>
</dbReference>
<evidence type="ECO:0000313" key="2">
    <source>
        <dbReference type="EMBL" id="PHQ29904.1"/>
    </source>
</evidence>
<sequence length="279" mass="32609">MPSHKIISLFLLALTLAFVNPARGQDKPDIDSETETRASKYKDVKRKFWFNTYGNIRISKRLFWIAQTHLRFEETAGTPYVGQIGQIYNRHAIGYIYDKKTNFALGGVLRLNFNTDPDSDGPDLLPEYRIWHQYQFAMPLYNAMAYHRIRIEHRWSKSFGEEDEYIFRNRYRYMFRLKVPLNKPGLQPGALYIAPESEVILQSGKQVVDSPLEDVRLNATLGYIINPRLTVAGGFMYSFGQTLDDGSVYNQNYTFRIHLYFSPDLRKVKNKLPSVHFRD</sequence>
<dbReference type="Proteomes" id="UP000229433">
    <property type="component" value="Unassembled WGS sequence"/>
</dbReference>
<comment type="caution">
    <text evidence="2">The sequence shown here is derived from an EMBL/GenBank/DDBJ whole genome shotgun (WGS) entry which is preliminary data.</text>
</comment>
<reference evidence="2 3" key="1">
    <citation type="submission" date="2017-08" db="EMBL/GenBank/DDBJ databases">
        <title>The whole genome shortgun sequences of strain Leeuwenhoekiella nanhaiensis G18 from the South China Sea.</title>
        <authorList>
            <person name="Liu Q."/>
        </authorList>
    </citation>
    <scope>NUCLEOTIDE SEQUENCE [LARGE SCALE GENOMIC DNA]</scope>
    <source>
        <strain evidence="2 3">G18</strain>
    </source>
</reference>
<organism evidence="2 3">
    <name type="scientific">Leeuwenhoekiella nanhaiensis</name>
    <dbReference type="NCBI Taxonomy" id="1655491"/>
    <lineage>
        <taxon>Bacteria</taxon>
        <taxon>Pseudomonadati</taxon>
        <taxon>Bacteroidota</taxon>
        <taxon>Flavobacteriia</taxon>
        <taxon>Flavobacteriales</taxon>
        <taxon>Flavobacteriaceae</taxon>
        <taxon>Leeuwenhoekiella</taxon>
    </lineage>
</organism>
<feature type="chain" id="PRO_5013861284" description="DUF2490 domain-containing protein" evidence="1">
    <location>
        <begin position="25"/>
        <end position="279"/>
    </location>
</feature>
<name>A0A2G1VT32_9FLAO</name>
<evidence type="ECO:0000313" key="3">
    <source>
        <dbReference type="Proteomes" id="UP000229433"/>
    </source>
</evidence>
<accession>A0A2G1VT32</accession>
<evidence type="ECO:0000256" key="1">
    <source>
        <dbReference type="SAM" id="SignalP"/>
    </source>
</evidence>
<gene>
    <name evidence="2" type="ORF">CJ305_08005</name>
</gene>
<protein>
    <recommendedName>
        <fullName evidence="4">DUF2490 domain-containing protein</fullName>
    </recommendedName>
</protein>
<proteinExistence type="predicted"/>
<keyword evidence="1" id="KW-0732">Signal</keyword>
<keyword evidence="3" id="KW-1185">Reference proteome</keyword>
<evidence type="ECO:0008006" key="4">
    <source>
        <dbReference type="Google" id="ProtNLM"/>
    </source>
</evidence>
<dbReference type="AlphaFoldDB" id="A0A2G1VT32"/>
<feature type="signal peptide" evidence="1">
    <location>
        <begin position="1"/>
        <end position="24"/>
    </location>
</feature>